<sequence>MVDQGLSKGDESIFSDFTVKTIAKGMGRSRSVPTRDDGGFDVAPPKGVVK</sequence>
<protein>
    <submittedName>
        <fullName evidence="2">Uncharacterized protein</fullName>
    </submittedName>
</protein>
<accession>A0ABR0NHC6</accession>
<keyword evidence="3" id="KW-1185">Reference proteome</keyword>
<feature type="region of interest" description="Disordered" evidence="1">
    <location>
        <begin position="25"/>
        <end position="50"/>
    </location>
</feature>
<evidence type="ECO:0000313" key="3">
    <source>
        <dbReference type="Proteomes" id="UP001358586"/>
    </source>
</evidence>
<evidence type="ECO:0000313" key="2">
    <source>
        <dbReference type="EMBL" id="KAK5793636.1"/>
    </source>
</evidence>
<gene>
    <name evidence="2" type="ORF">PVK06_034788</name>
</gene>
<evidence type="ECO:0000256" key="1">
    <source>
        <dbReference type="SAM" id="MobiDB-lite"/>
    </source>
</evidence>
<comment type="caution">
    <text evidence="2">The sequence shown here is derived from an EMBL/GenBank/DDBJ whole genome shotgun (WGS) entry which is preliminary data.</text>
</comment>
<proteinExistence type="predicted"/>
<name>A0ABR0NHC6_GOSAR</name>
<dbReference type="EMBL" id="JARKNE010000010">
    <property type="protein sequence ID" value="KAK5793636.1"/>
    <property type="molecule type" value="Genomic_DNA"/>
</dbReference>
<organism evidence="2 3">
    <name type="scientific">Gossypium arboreum</name>
    <name type="common">Tree cotton</name>
    <name type="synonym">Gossypium nanking</name>
    <dbReference type="NCBI Taxonomy" id="29729"/>
    <lineage>
        <taxon>Eukaryota</taxon>
        <taxon>Viridiplantae</taxon>
        <taxon>Streptophyta</taxon>
        <taxon>Embryophyta</taxon>
        <taxon>Tracheophyta</taxon>
        <taxon>Spermatophyta</taxon>
        <taxon>Magnoliopsida</taxon>
        <taxon>eudicotyledons</taxon>
        <taxon>Gunneridae</taxon>
        <taxon>Pentapetalae</taxon>
        <taxon>rosids</taxon>
        <taxon>malvids</taxon>
        <taxon>Malvales</taxon>
        <taxon>Malvaceae</taxon>
        <taxon>Malvoideae</taxon>
        <taxon>Gossypium</taxon>
    </lineage>
</organism>
<reference evidence="2 3" key="1">
    <citation type="submission" date="2023-03" db="EMBL/GenBank/DDBJ databases">
        <title>WGS of Gossypium arboreum.</title>
        <authorList>
            <person name="Yu D."/>
        </authorList>
    </citation>
    <scope>NUCLEOTIDE SEQUENCE [LARGE SCALE GENOMIC DNA]</scope>
    <source>
        <tissue evidence="2">Leaf</tissue>
    </source>
</reference>
<dbReference type="Proteomes" id="UP001358586">
    <property type="component" value="Chromosome 10"/>
</dbReference>